<reference evidence="3 4" key="1">
    <citation type="submission" date="2019-03" db="EMBL/GenBank/DDBJ databases">
        <title>Genomic Encyclopedia of Type Strains, Phase IV (KMG-IV): sequencing the most valuable type-strain genomes for metagenomic binning, comparative biology and taxonomic classification.</title>
        <authorList>
            <person name="Goeker M."/>
        </authorList>
    </citation>
    <scope>NUCLEOTIDE SEQUENCE [LARGE SCALE GENOMIC DNA]</scope>
    <source>
        <strain evidence="3 4">DSM 11901</strain>
    </source>
</reference>
<evidence type="ECO:0000313" key="3">
    <source>
        <dbReference type="EMBL" id="TDP81036.1"/>
    </source>
</evidence>
<feature type="compositionally biased region" description="Low complexity" evidence="1">
    <location>
        <begin position="88"/>
        <end position="98"/>
    </location>
</feature>
<proteinExistence type="predicted"/>
<feature type="region of interest" description="Disordered" evidence="1">
    <location>
        <begin position="45"/>
        <end position="122"/>
    </location>
</feature>
<feature type="region of interest" description="Disordered" evidence="1">
    <location>
        <begin position="1"/>
        <end position="22"/>
    </location>
</feature>
<protein>
    <submittedName>
        <fullName evidence="3">Outer membrane transport energization protein TonB</fullName>
    </submittedName>
</protein>
<evidence type="ECO:0000256" key="1">
    <source>
        <dbReference type="SAM" id="MobiDB-lite"/>
    </source>
</evidence>
<dbReference type="Proteomes" id="UP000294593">
    <property type="component" value="Unassembled WGS sequence"/>
</dbReference>
<dbReference type="OrthoDB" id="9154019at2"/>
<dbReference type="AlphaFoldDB" id="A0A4R6R656"/>
<dbReference type="RefSeq" id="WP_133610587.1">
    <property type="nucleotide sequence ID" value="NZ_SNXW01000009.1"/>
</dbReference>
<feature type="compositionally biased region" description="Basic and acidic residues" evidence="1">
    <location>
        <begin position="73"/>
        <end position="87"/>
    </location>
</feature>
<feature type="compositionally biased region" description="Basic and acidic residues" evidence="1">
    <location>
        <begin position="1"/>
        <end position="11"/>
    </location>
</feature>
<comment type="caution">
    <text evidence="3">The sequence shown here is derived from an EMBL/GenBank/DDBJ whole genome shotgun (WGS) entry which is preliminary data.</text>
</comment>
<keyword evidence="4" id="KW-1185">Reference proteome</keyword>
<dbReference type="Pfam" id="PF13103">
    <property type="entry name" value="TonB_2"/>
    <property type="match status" value="1"/>
</dbReference>
<name>A0A4R6R656_9BURK</name>
<accession>A0A4R6R656</accession>
<evidence type="ECO:0000256" key="2">
    <source>
        <dbReference type="SAM" id="Phobius"/>
    </source>
</evidence>
<keyword evidence="2" id="KW-0812">Transmembrane</keyword>
<keyword evidence="2" id="KW-1133">Transmembrane helix</keyword>
<keyword evidence="2" id="KW-0472">Membrane</keyword>
<dbReference type="SUPFAM" id="SSF74653">
    <property type="entry name" value="TolA/TonB C-terminal domain"/>
    <property type="match status" value="1"/>
</dbReference>
<dbReference type="EMBL" id="SNXW01000009">
    <property type="protein sequence ID" value="TDP81036.1"/>
    <property type="molecule type" value="Genomic_DNA"/>
</dbReference>
<feature type="transmembrane region" description="Helical" evidence="2">
    <location>
        <begin position="24"/>
        <end position="42"/>
    </location>
</feature>
<gene>
    <name evidence="3" type="ORF">EV672_10976</name>
</gene>
<sequence>MSAPDMDRGDQAAEDTQDGGAKRFIVPAVLVLALVVASYLIYSQMGKGGGGPKRQTVKIAVLPDTPPPPPPPPKDEKKPEPKPDENKPQPQEQKQVEAPPEPQQLKMEGAAGDGPSAFGSGSVNSEYKGGAIGTGTGGGTLADKLAFGSFGNSARREVNDFLNRDQNLRRSGDYKLPLSLWVRADGSIERFELDASSGNPEVDSRLRQALAQFRGFRNPPPAGLPQPIRLQVTNRMTG</sequence>
<evidence type="ECO:0000313" key="4">
    <source>
        <dbReference type="Proteomes" id="UP000294593"/>
    </source>
</evidence>
<organism evidence="3 4">
    <name type="scientific">Aquabacterium commune</name>
    <dbReference type="NCBI Taxonomy" id="70586"/>
    <lineage>
        <taxon>Bacteria</taxon>
        <taxon>Pseudomonadati</taxon>
        <taxon>Pseudomonadota</taxon>
        <taxon>Betaproteobacteria</taxon>
        <taxon>Burkholderiales</taxon>
        <taxon>Aquabacterium</taxon>
    </lineage>
</organism>